<dbReference type="Proteomes" id="UP000004816">
    <property type="component" value="Unassembled WGS sequence"/>
</dbReference>
<gene>
    <name evidence="2" type="ORF">HMPREF9336_00169</name>
</gene>
<evidence type="ECO:0000256" key="1">
    <source>
        <dbReference type="SAM" id="Phobius"/>
    </source>
</evidence>
<evidence type="ECO:0000313" key="3">
    <source>
        <dbReference type="Proteomes" id="UP000004816"/>
    </source>
</evidence>
<dbReference type="EMBL" id="ACZI02000003">
    <property type="protein sequence ID" value="EFV14982.1"/>
    <property type="molecule type" value="Genomic_DNA"/>
</dbReference>
<keyword evidence="3" id="KW-1185">Reference proteome</keyword>
<proteinExistence type="predicted"/>
<accession>E5XL00</accession>
<dbReference type="Pfam" id="PF11196">
    <property type="entry name" value="DUF2834"/>
    <property type="match status" value="1"/>
</dbReference>
<feature type="transmembrane region" description="Helical" evidence="1">
    <location>
        <begin position="94"/>
        <end position="117"/>
    </location>
</feature>
<keyword evidence="1" id="KW-0812">Transmembrane</keyword>
<evidence type="ECO:0008006" key="4">
    <source>
        <dbReference type="Google" id="ProtNLM"/>
    </source>
</evidence>
<sequence length="123" mass="13520">MLEQDRIAHRAIAQDKGVVRTGLLIAFVAAFFTQNSIALPYVAKNGLRSARDFFVGDIWKTTPGKFAMVDLGLVVGGFHLWAFADAKRLGVLRWWAASFVLTFTVGIGTAIPFYCLAREGAVR</sequence>
<evidence type="ECO:0000313" key="2">
    <source>
        <dbReference type="EMBL" id="EFV14982.1"/>
    </source>
</evidence>
<keyword evidence="1" id="KW-0472">Membrane</keyword>
<name>E5XL00_SEGRC</name>
<organism evidence="2 3">
    <name type="scientific">Segniliparus rugosus (strain ATCC BAA-974 / DSM 45345 / CCUG 50838 / CIP 108380 / JCM 13579 / CDC 945)</name>
    <dbReference type="NCBI Taxonomy" id="679197"/>
    <lineage>
        <taxon>Bacteria</taxon>
        <taxon>Bacillati</taxon>
        <taxon>Actinomycetota</taxon>
        <taxon>Actinomycetes</taxon>
        <taxon>Mycobacteriales</taxon>
        <taxon>Segniliparaceae</taxon>
        <taxon>Segniliparus</taxon>
    </lineage>
</organism>
<dbReference type="eggNOG" id="ENOG50341AK">
    <property type="taxonomic scope" value="Bacteria"/>
</dbReference>
<dbReference type="HOGENOM" id="CLU_163264_0_0_11"/>
<feature type="transmembrane region" description="Helical" evidence="1">
    <location>
        <begin position="23"/>
        <end position="43"/>
    </location>
</feature>
<dbReference type="AlphaFoldDB" id="E5XL00"/>
<keyword evidence="1" id="KW-1133">Transmembrane helix</keyword>
<reference evidence="2 3" key="1">
    <citation type="journal article" date="2011" name="Stand. Genomic Sci.">
        <title>High quality draft genome sequence of Segniliparus rugosus CDC 945(T)= (ATCC BAA-974(T)).</title>
        <authorList>
            <person name="Earl A.M."/>
            <person name="Desjardins C.A."/>
            <person name="Fitzgerald M.G."/>
            <person name="Arachchi H.M."/>
            <person name="Zeng Q."/>
            <person name="Mehta T."/>
            <person name="Griggs A."/>
            <person name="Birren B.W."/>
            <person name="Toney N.C."/>
            <person name="Carr J."/>
            <person name="Posey J."/>
            <person name="Butler W.R."/>
        </authorList>
    </citation>
    <scope>NUCLEOTIDE SEQUENCE [LARGE SCALE GENOMIC DNA]</scope>
    <source>
        <strain evidence="3">ATCC BAA-974 / DSM 45345 / CCUG 50838 / CIP 108380 / JCM 13579 / CDC 945</strain>
    </source>
</reference>
<dbReference type="InterPro" id="IPR021362">
    <property type="entry name" value="DUF2834"/>
</dbReference>
<dbReference type="RefSeq" id="WP_007466902.1">
    <property type="nucleotide sequence ID" value="NZ_KI391954.1"/>
</dbReference>
<comment type="caution">
    <text evidence="2">The sequence shown here is derived from an EMBL/GenBank/DDBJ whole genome shotgun (WGS) entry which is preliminary data.</text>
</comment>
<feature type="transmembrane region" description="Helical" evidence="1">
    <location>
        <begin position="64"/>
        <end position="82"/>
    </location>
</feature>
<protein>
    <recommendedName>
        <fullName evidence="4">Holotricin-3</fullName>
    </recommendedName>
</protein>